<evidence type="ECO:0000313" key="3">
    <source>
        <dbReference type="Proteomes" id="UP001357223"/>
    </source>
</evidence>
<accession>A0ABZ2CDP3</accession>
<dbReference type="Gene3D" id="1.10.150.130">
    <property type="match status" value="1"/>
</dbReference>
<name>A0ABZ2CDP3_9BACI</name>
<gene>
    <name evidence="2" type="ORF">R4Z09_02365</name>
</gene>
<dbReference type="EMBL" id="CP137640">
    <property type="protein sequence ID" value="WVX81899.1"/>
    <property type="molecule type" value="Genomic_DNA"/>
</dbReference>
<reference evidence="2 3" key="1">
    <citation type="submission" date="2023-10" db="EMBL/GenBank/DDBJ databases">
        <title>Niallia locisalis sp.nov. isolated from a salt pond sample.</title>
        <authorList>
            <person name="Li X.-J."/>
            <person name="Dong L."/>
        </authorList>
    </citation>
    <scope>NUCLEOTIDE SEQUENCE [LARGE SCALE GENOMIC DNA]</scope>
    <source>
        <strain evidence="2 3">DSM 29761</strain>
    </source>
</reference>
<sequence length="71" mass="8522">MLLKFTYQDFLEDRRFKNTTKTNIKKYEILLGKFMDYCIENEIVNVEDTNYSGIRKIATNRFTPMVQKMNG</sequence>
<evidence type="ECO:0000313" key="2">
    <source>
        <dbReference type="EMBL" id="WVX81899.1"/>
    </source>
</evidence>
<proteinExistence type="predicted"/>
<protein>
    <recommendedName>
        <fullName evidence="4">Core-binding (CB) domain-containing protein</fullName>
    </recommendedName>
</protein>
<keyword evidence="3" id="KW-1185">Reference proteome</keyword>
<organism evidence="2 3">
    <name type="scientific">Niallia oryzisoli</name>
    <dbReference type="NCBI Taxonomy" id="1737571"/>
    <lineage>
        <taxon>Bacteria</taxon>
        <taxon>Bacillati</taxon>
        <taxon>Bacillota</taxon>
        <taxon>Bacilli</taxon>
        <taxon>Bacillales</taxon>
        <taxon>Bacillaceae</taxon>
        <taxon>Niallia</taxon>
    </lineage>
</organism>
<dbReference type="InterPro" id="IPR010998">
    <property type="entry name" value="Integrase_recombinase_N"/>
</dbReference>
<keyword evidence="1" id="KW-0238">DNA-binding</keyword>
<evidence type="ECO:0008006" key="4">
    <source>
        <dbReference type="Google" id="ProtNLM"/>
    </source>
</evidence>
<dbReference type="Proteomes" id="UP001357223">
    <property type="component" value="Chromosome"/>
</dbReference>
<dbReference type="RefSeq" id="WP_338450807.1">
    <property type="nucleotide sequence ID" value="NZ_CP137640.1"/>
</dbReference>
<evidence type="ECO:0000256" key="1">
    <source>
        <dbReference type="ARBA" id="ARBA00023125"/>
    </source>
</evidence>